<evidence type="ECO:0000313" key="9">
    <source>
        <dbReference type="Proteomes" id="UP000326331"/>
    </source>
</evidence>
<dbReference type="PANTHER" id="PTHR43098">
    <property type="entry name" value="L-ORNITHINE N(5)-MONOOXYGENASE-RELATED"/>
    <property type="match status" value="1"/>
</dbReference>
<organism evidence="8 9">
    <name type="scientific">Tepidiforma bonchosmolovskayae</name>
    <dbReference type="NCBI Taxonomy" id="2601677"/>
    <lineage>
        <taxon>Bacteria</taxon>
        <taxon>Bacillati</taxon>
        <taxon>Chloroflexota</taxon>
        <taxon>Tepidiformia</taxon>
        <taxon>Tepidiformales</taxon>
        <taxon>Tepidiformaceae</taxon>
        <taxon>Tepidiforma</taxon>
    </lineage>
</organism>
<dbReference type="Proteomes" id="UP000326331">
    <property type="component" value="Chromosome"/>
</dbReference>
<dbReference type="PANTHER" id="PTHR43098:SF3">
    <property type="entry name" value="L-ORNITHINE N(5)-MONOOXYGENASE-RELATED"/>
    <property type="match status" value="1"/>
</dbReference>
<keyword evidence="4" id="KW-0274">FAD</keyword>
<accession>A0ABX6C6U6</accession>
<evidence type="ECO:0000256" key="1">
    <source>
        <dbReference type="ARBA" id="ARBA00001974"/>
    </source>
</evidence>
<evidence type="ECO:0000256" key="4">
    <source>
        <dbReference type="ARBA" id="ARBA00022827"/>
    </source>
</evidence>
<protein>
    <submittedName>
        <fullName evidence="8">NAD(P)/FAD-dependent oxidoreductase</fullName>
    </submittedName>
</protein>
<evidence type="ECO:0000256" key="5">
    <source>
        <dbReference type="ARBA" id="ARBA00022857"/>
    </source>
</evidence>
<dbReference type="InterPro" id="IPR036188">
    <property type="entry name" value="FAD/NAD-bd_sf"/>
</dbReference>
<dbReference type="InterPro" id="IPR020946">
    <property type="entry name" value="Flavin_mOase-like"/>
</dbReference>
<keyword evidence="3" id="KW-0285">Flavoprotein</keyword>
<comment type="similarity">
    <text evidence="2">Belongs to the FAD-binding monooxygenase family.</text>
</comment>
<proteinExistence type="inferred from homology"/>
<evidence type="ECO:0000313" key="8">
    <source>
        <dbReference type="EMBL" id="QFG03955.1"/>
    </source>
</evidence>
<evidence type="ECO:0000256" key="7">
    <source>
        <dbReference type="ARBA" id="ARBA00023033"/>
    </source>
</evidence>
<dbReference type="SUPFAM" id="SSF51905">
    <property type="entry name" value="FAD/NAD(P)-binding domain"/>
    <property type="match status" value="1"/>
</dbReference>
<dbReference type="EMBL" id="CP042829">
    <property type="protein sequence ID" value="QFG03955.1"/>
    <property type="molecule type" value="Genomic_DNA"/>
</dbReference>
<name>A0ABX6C6U6_9CHLR</name>
<evidence type="ECO:0000256" key="2">
    <source>
        <dbReference type="ARBA" id="ARBA00010139"/>
    </source>
</evidence>
<comment type="cofactor">
    <cofactor evidence="1">
        <name>FAD</name>
        <dbReference type="ChEBI" id="CHEBI:57692"/>
    </cofactor>
</comment>
<dbReference type="Pfam" id="PF00743">
    <property type="entry name" value="FMO-like"/>
    <property type="match status" value="1"/>
</dbReference>
<keyword evidence="9" id="KW-1185">Reference proteome</keyword>
<dbReference type="Gene3D" id="3.50.50.60">
    <property type="entry name" value="FAD/NAD(P)-binding domain"/>
    <property type="match status" value="1"/>
</dbReference>
<keyword evidence="6" id="KW-0560">Oxidoreductase</keyword>
<dbReference type="InterPro" id="IPR050775">
    <property type="entry name" value="FAD-binding_Monooxygenases"/>
</dbReference>
<keyword evidence="5" id="KW-0521">NADP</keyword>
<evidence type="ECO:0000256" key="3">
    <source>
        <dbReference type="ARBA" id="ARBA00022630"/>
    </source>
</evidence>
<reference evidence="8 9" key="1">
    <citation type="submission" date="2019-10" db="EMBL/GenBank/DDBJ databases">
        <title>Thermopilla bonchosmolovskayae gen. nov., sp. nov., a moderately thermophilic Chloroflexi bacterium from a Chukotka hot spring (Arctic, Russia), representing a novel classis Thermopillaia, which include previously uncultivated lineage OLB14.</title>
        <authorList>
            <person name="Kochetkova T.V."/>
            <person name="Zayulina K.S."/>
            <person name="Zhigarkov V.S."/>
            <person name="Minaev N.V."/>
            <person name="Novikov A."/>
            <person name="Toshchakov S.V."/>
            <person name="Elcheninov A.G."/>
            <person name="Kublanov I.V."/>
        </authorList>
    </citation>
    <scope>NUCLEOTIDE SEQUENCE [LARGE SCALE GENOMIC DNA]</scope>
    <source>
        <strain evidence="8 9">3753O</strain>
    </source>
</reference>
<sequence length="344" mass="40610">MDTSKPQLDALIVGAGFSGLYILHEFLKRDFRVRLIDDGEGPGGTWDKNRYPGARVDSCIWVYQFTDPDLWMNYHFTEKYPGWKELQGYFRYVSDRWNLWPHMSFRQRMTRATFDEHGQQWRVEISNGDTVTCRFLIMATGSTTQPIDPAKYFSGTNKYRGELYHSARWPRDKEVDDLKGKRVGVIGTGASGVQIIQEVGLIADQLVVFQRTPNLALPMKQERYTRREYDALKPLFPAAMERTKQTFAGFDYDFVYKPWADMSQEERDRIMRFNWELGGFWFWLAAPVDLVFDEDCNRANYDFWRRETVKRIKKPELLELLAPSTPPHPFGVKRPCLEQWYWEI</sequence>
<keyword evidence="7" id="KW-0503">Monooxygenase</keyword>
<gene>
    <name evidence="8" type="ORF">Tbon_11885</name>
</gene>
<evidence type="ECO:0000256" key="6">
    <source>
        <dbReference type="ARBA" id="ARBA00023002"/>
    </source>
</evidence>
<dbReference type="RefSeq" id="WP_158067901.1">
    <property type="nucleotide sequence ID" value="NZ_CP042829.1"/>
</dbReference>